<keyword evidence="2" id="KW-1185">Reference proteome</keyword>
<dbReference type="SUPFAM" id="SSF46785">
    <property type="entry name" value="Winged helix' DNA-binding domain"/>
    <property type="match status" value="1"/>
</dbReference>
<accession>A0A220VG84</accession>
<dbReference type="EMBL" id="CP022356">
    <property type="protein sequence ID" value="ASK79375.1"/>
    <property type="molecule type" value="Genomic_DNA"/>
</dbReference>
<dbReference type="InterPro" id="IPR036390">
    <property type="entry name" value="WH_DNA-bd_sf"/>
</dbReference>
<gene>
    <name evidence="1" type="ORF">CF386_09950</name>
</gene>
<dbReference type="KEGG" id="pmai:CF386_09950"/>
<dbReference type="AlphaFoldDB" id="A0A220VG84"/>
<evidence type="ECO:0008006" key="3">
    <source>
        <dbReference type="Google" id="ProtNLM"/>
    </source>
</evidence>
<dbReference type="RefSeq" id="WP_089074283.1">
    <property type="nucleotide sequence ID" value="NZ_CBCSAM010000004.1"/>
</dbReference>
<evidence type="ECO:0000313" key="2">
    <source>
        <dbReference type="Proteomes" id="UP000242175"/>
    </source>
</evidence>
<protein>
    <recommendedName>
        <fullName evidence="3">HTH lysR-type domain-containing protein</fullName>
    </recommendedName>
</protein>
<evidence type="ECO:0000313" key="1">
    <source>
        <dbReference type="EMBL" id="ASK79375.1"/>
    </source>
</evidence>
<reference evidence="1 2" key="1">
    <citation type="journal article" date="2016" name="Int. J. Syst. Evol. Microbiol.">
        <title>Paraphotobacterium marinum gen. nov., sp. nov., a member of the family Vibrionaceae, isolated from surface seawater.</title>
        <authorList>
            <person name="Huang Z."/>
            <person name="Dong C."/>
            <person name="Shao Z."/>
        </authorList>
    </citation>
    <scope>NUCLEOTIDE SEQUENCE [LARGE SCALE GENOMIC DNA]</scope>
    <source>
        <strain evidence="1 2">NSCS20N07D</strain>
    </source>
</reference>
<organism evidence="1 2">
    <name type="scientific">Paraphotobacterium marinum</name>
    <dbReference type="NCBI Taxonomy" id="1755811"/>
    <lineage>
        <taxon>Bacteria</taxon>
        <taxon>Pseudomonadati</taxon>
        <taxon>Pseudomonadota</taxon>
        <taxon>Gammaproteobacteria</taxon>
        <taxon>Vibrionales</taxon>
        <taxon>Vibrionaceae</taxon>
        <taxon>Paraphotobacterium</taxon>
    </lineage>
</organism>
<proteinExistence type="predicted"/>
<dbReference type="Proteomes" id="UP000242175">
    <property type="component" value="Chromosome small"/>
</dbReference>
<name>A0A220VG84_9GAMM</name>
<sequence>MELINVIRLGILSNTLEQESFGQACKLYSLSKYELIGILTELEKNLNLKLFIGDIEYLSLTQSAKDIMDDFNKMNDELNKQIHNYL</sequence>